<dbReference type="Pfam" id="PF16845">
    <property type="entry name" value="SQAPI"/>
    <property type="match status" value="1"/>
</dbReference>
<dbReference type="SMART" id="SM00043">
    <property type="entry name" value="CY"/>
    <property type="match status" value="1"/>
</dbReference>
<dbReference type="CDD" id="cd00042">
    <property type="entry name" value="CY"/>
    <property type="match status" value="1"/>
</dbReference>
<evidence type="ECO:0000256" key="3">
    <source>
        <dbReference type="SAM" id="SignalP"/>
    </source>
</evidence>
<dbReference type="GO" id="GO:0004869">
    <property type="term" value="F:cysteine-type endopeptidase inhibitor activity"/>
    <property type="evidence" value="ECO:0007669"/>
    <property type="project" value="UniProtKB-KW"/>
</dbReference>
<evidence type="ECO:0000256" key="2">
    <source>
        <dbReference type="ARBA" id="ARBA00022704"/>
    </source>
</evidence>
<dbReference type="AlphaFoldDB" id="A0A484L1D2"/>
<evidence type="ECO:0000313" key="5">
    <source>
        <dbReference type="EMBL" id="VFQ70098.1"/>
    </source>
</evidence>
<dbReference type="PANTHER" id="PTHR47373">
    <property type="entry name" value="CYSTEINE PROTEINASE INHIBITOR 2"/>
    <property type="match status" value="1"/>
</dbReference>
<dbReference type="EMBL" id="OOIL02000889">
    <property type="protein sequence ID" value="VFQ70098.1"/>
    <property type="molecule type" value="Genomic_DNA"/>
</dbReference>
<protein>
    <recommendedName>
        <fullName evidence="4">Cystatin domain-containing protein</fullName>
    </recommendedName>
</protein>
<accession>A0A484L1D2</accession>
<dbReference type="SUPFAM" id="SSF54403">
    <property type="entry name" value="Cystatin/monellin"/>
    <property type="match status" value="1"/>
</dbReference>
<proteinExistence type="predicted"/>
<feature type="signal peptide" evidence="3">
    <location>
        <begin position="1"/>
        <end position="25"/>
    </location>
</feature>
<feature type="chain" id="PRO_5019808032" description="Cystatin domain-containing protein" evidence="3">
    <location>
        <begin position="26"/>
        <end position="136"/>
    </location>
</feature>
<name>A0A484L1D2_9ASTE</name>
<sequence length="136" mass="14085">MAKNFGLNLFLVMVSLVAMAALANGQVGGGVGGRSPIADAKSNKQVQELAKFCVAEYNKGLKEKKAAAGNGGGGGGPITFSEVVKAEKQVVAGMKYYLRITAKTSGGATKTFDAEVFVKPRATEKELITFAPSKLA</sequence>
<dbReference type="InterPro" id="IPR000010">
    <property type="entry name" value="Cystatin_dom"/>
</dbReference>
<keyword evidence="6" id="KW-1185">Reference proteome</keyword>
<evidence type="ECO:0000313" key="6">
    <source>
        <dbReference type="Proteomes" id="UP000595140"/>
    </source>
</evidence>
<dbReference type="PANTHER" id="PTHR47373:SF1">
    <property type="entry name" value="CYSTEINE PROTEINASE INHIBITOR 2"/>
    <property type="match status" value="1"/>
</dbReference>
<evidence type="ECO:0000256" key="1">
    <source>
        <dbReference type="ARBA" id="ARBA00022690"/>
    </source>
</evidence>
<dbReference type="OrthoDB" id="1908104at2759"/>
<organism evidence="5 6">
    <name type="scientific">Cuscuta campestris</name>
    <dbReference type="NCBI Taxonomy" id="132261"/>
    <lineage>
        <taxon>Eukaryota</taxon>
        <taxon>Viridiplantae</taxon>
        <taxon>Streptophyta</taxon>
        <taxon>Embryophyta</taxon>
        <taxon>Tracheophyta</taxon>
        <taxon>Spermatophyta</taxon>
        <taxon>Magnoliopsida</taxon>
        <taxon>eudicotyledons</taxon>
        <taxon>Gunneridae</taxon>
        <taxon>Pentapetalae</taxon>
        <taxon>asterids</taxon>
        <taxon>lamiids</taxon>
        <taxon>Solanales</taxon>
        <taxon>Convolvulaceae</taxon>
        <taxon>Cuscuteae</taxon>
        <taxon>Cuscuta</taxon>
        <taxon>Cuscuta subgen. Grammica</taxon>
        <taxon>Cuscuta sect. Cleistogrammica</taxon>
    </lineage>
</organism>
<evidence type="ECO:0000259" key="4">
    <source>
        <dbReference type="SMART" id="SM00043"/>
    </source>
</evidence>
<keyword evidence="3" id="KW-0732">Signal</keyword>
<dbReference type="Gene3D" id="3.10.450.10">
    <property type="match status" value="1"/>
</dbReference>
<feature type="domain" description="Cystatin" evidence="4">
    <location>
        <begin position="29"/>
        <end position="133"/>
    </location>
</feature>
<dbReference type="InterPro" id="IPR046350">
    <property type="entry name" value="Cystatin_sf"/>
</dbReference>
<keyword evidence="1" id="KW-0646">Protease inhibitor</keyword>
<reference evidence="5 6" key="1">
    <citation type="submission" date="2018-04" db="EMBL/GenBank/DDBJ databases">
        <authorList>
            <person name="Vogel A."/>
        </authorList>
    </citation>
    <scope>NUCLEOTIDE SEQUENCE [LARGE SCALE GENOMIC DNA]</scope>
</reference>
<gene>
    <name evidence="5" type="ORF">CCAM_LOCUS11874</name>
</gene>
<dbReference type="Proteomes" id="UP000595140">
    <property type="component" value="Unassembled WGS sequence"/>
</dbReference>
<keyword evidence="2" id="KW-0789">Thiol protease inhibitor</keyword>